<organism evidence="1 2">
    <name type="scientific">Kribbella italica</name>
    <dbReference type="NCBI Taxonomy" id="1540520"/>
    <lineage>
        <taxon>Bacteria</taxon>
        <taxon>Bacillati</taxon>
        <taxon>Actinomycetota</taxon>
        <taxon>Actinomycetes</taxon>
        <taxon>Propionibacteriales</taxon>
        <taxon>Kribbellaceae</taxon>
        <taxon>Kribbella</taxon>
    </lineage>
</organism>
<evidence type="ECO:0000313" key="1">
    <source>
        <dbReference type="EMBL" id="MBB5835597.1"/>
    </source>
</evidence>
<name>A0A7W9J4Q8_9ACTN</name>
<comment type="caution">
    <text evidence="1">The sequence shown here is derived from an EMBL/GenBank/DDBJ whole genome shotgun (WGS) entry which is preliminary data.</text>
</comment>
<reference evidence="1 2" key="1">
    <citation type="submission" date="2020-08" db="EMBL/GenBank/DDBJ databases">
        <title>Sequencing the genomes of 1000 actinobacteria strains.</title>
        <authorList>
            <person name="Klenk H.-P."/>
        </authorList>
    </citation>
    <scope>NUCLEOTIDE SEQUENCE [LARGE SCALE GENOMIC DNA]</scope>
    <source>
        <strain evidence="1 2">DSM 28967</strain>
    </source>
</reference>
<dbReference type="EMBL" id="JACHMY010000001">
    <property type="protein sequence ID" value="MBB5835597.1"/>
    <property type="molecule type" value="Genomic_DNA"/>
</dbReference>
<evidence type="ECO:0000313" key="2">
    <source>
        <dbReference type="Proteomes" id="UP000549971"/>
    </source>
</evidence>
<sequence length="50" mass="5366">MMLSSRKSLGRGLTTIEVSVLAGLKATLALIFRIGASCHGPVPRVDWRLS</sequence>
<accession>A0A7W9J4Q8</accession>
<gene>
    <name evidence="1" type="ORF">HDA39_002331</name>
</gene>
<protein>
    <submittedName>
        <fullName evidence="1">Uncharacterized protein</fullName>
    </submittedName>
</protein>
<keyword evidence="2" id="KW-1185">Reference proteome</keyword>
<proteinExistence type="predicted"/>
<dbReference type="Proteomes" id="UP000549971">
    <property type="component" value="Unassembled WGS sequence"/>
</dbReference>
<dbReference type="AlphaFoldDB" id="A0A7W9J4Q8"/>